<dbReference type="GO" id="GO:0008046">
    <property type="term" value="F:axon guidance receptor activity"/>
    <property type="evidence" value="ECO:0007669"/>
    <property type="project" value="TreeGrafter"/>
</dbReference>
<dbReference type="InterPro" id="IPR032675">
    <property type="entry name" value="LRR_dom_sf"/>
</dbReference>
<name>A0AAD7T3U1_9TELE</name>
<dbReference type="SUPFAM" id="SSF52058">
    <property type="entry name" value="L domain-like"/>
    <property type="match status" value="1"/>
</dbReference>
<dbReference type="GO" id="GO:0007156">
    <property type="term" value="P:homophilic cell adhesion via plasma membrane adhesion molecules"/>
    <property type="evidence" value="ECO:0007669"/>
    <property type="project" value="TreeGrafter"/>
</dbReference>
<dbReference type="FunFam" id="2.60.40.10:FF:000251">
    <property type="entry name" value="Tyrosine-protein kinase receptor"/>
    <property type="match status" value="1"/>
</dbReference>
<evidence type="ECO:0000256" key="1">
    <source>
        <dbReference type="ARBA" id="ARBA00022729"/>
    </source>
</evidence>
<dbReference type="Pfam" id="PF13927">
    <property type="entry name" value="Ig_3"/>
    <property type="match status" value="1"/>
</dbReference>
<keyword evidence="3" id="KW-0812">Transmembrane</keyword>
<evidence type="ECO:0000259" key="4">
    <source>
        <dbReference type="PROSITE" id="PS50835"/>
    </source>
</evidence>
<dbReference type="EMBL" id="JAINUG010000017">
    <property type="protein sequence ID" value="KAJ8412941.1"/>
    <property type="molecule type" value="Genomic_DNA"/>
</dbReference>
<dbReference type="PROSITE" id="PS50835">
    <property type="entry name" value="IG_LIKE"/>
    <property type="match status" value="1"/>
</dbReference>
<reference evidence="5" key="1">
    <citation type="journal article" date="2023" name="Science">
        <title>Genome structures resolve the early diversification of teleost fishes.</title>
        <authorList>
            <person name="Parey E."/>
            <person name="Louis A."/>
            <person name="Montfort J."/>
            <person name="Bouchez O."/>
            <person name="Roques C."/>
            <person name="Iampietro C."/>
            <person name="Lluch J."/>
            <person name="Castinel A."/>
            <person name="Donnadieu C."/>
            <person name="Desvignes T."/>
            <person name="Floi Bucao C."/>
            <person name="Jouanno E."/>
            <person name="Wen M."/>
            <person name="Mejri S."/>
            <person name="Dirks R."/>
            <person name="Jansen H."/>
            <person name="Henkel C."/>
            <person name="Chen W.J."/>
            <person name="Zahm M."/>
            <person name="Cabau C."/>
            <person name="Klopp C."/>
            <person name="Thompson A.W."/>
            <person name="Robinson-Rechavi M."/>
            <person name="Braasch I."/>
            <person name="Lecointre G."/>
            <person name="Bobe J."/>
            <person name="Postlethwait J.H."/>
            <person name="Berthelot C."/>
            <person name="Roest Crollius H."/>
            <person name="Guiguen Y."/>
        </authorList>
    </citation>
    <scope>NUCLEOTIDE SEQUENCE</scope>
    <source>
        <strain evidence="5">NC1722</strain>
    </source>
</reference>
<dbReference type="Pfam" id="PF16920">
    <property type="entry name" value="LRRCT_2"/>
    <property type="match status" value="1"/>
</dbReference>
<gene>
    <name evidence="5" type="ORF">AAFF_G00105230</name>
</gene>
<accession>A0AAD7T3U1</accession>
<sequence>METGPIRGAACLLNLSKNPLTKLSWRPFQKLQLWELRLDDVLFNCSCDVRWIQLWQQRGEAGLHTQQLYCYNGIANISLQEMNNSFCDLPEISVTHSNLTVIEGDNFTLTCNGSGMPYPDVDWMINDLASINTHQQYNGPFVHSVNLTLVNVSRADNGFLLTCIAENVVGMTNASILLVVQFTPTIIQLEEPERRHDTCIEFTVQGYPHPTLRWFHKGQEIPRSEYIHTEVVPFQDYLEGCLMFKDPTHHNNGNYTLEASNFLGMATKTVYGHFLQAPPFTDEGTPTPPINITHRPEEDTFGGASLSLLQVSIAVGLAGFACVLLVVLFVLINKYGRRSKFGMKGQAHAILGAPIRCLTCDDRRITSVQQCWDIRSLFSMSAGEKTRKLHHACSA</sequence>
<dbReference type="SUPFAM" id="SSF48726">
    <property type="entry name" value="Immunoglobulin"/>
    <property type="match status" value="2"/>
</dbReference>
<keyword evidence="6" id="KW-1185">Reference proteome</keyword>
<dbReference type="InterPro" id="IPR036179">
    <property type="entry name" value="Ig-like_dom_sf"/>
</dbReference>
<keyword evidence="1" id="KW-0732">Signal</keyword>
<dbReference type="GO" id="GO:0005886">
    <property type="term" value="C:plasma membrane"/>
    <property type="evidence" value="ECO:0007669"/>
    <property type="project" value="TreeGrafter"/>
</dbReference>
<keyword evidence="2" id="KW-1015">Disulfide bond</keyword>
<dbReference type="InterPro" id="IPR050958">
    <property type="entry name" value="Cell_Adh-Cytoskel_Orgn"/>
</dbReference>
<keyword evidence="3" id="KW-1133">Transmembrane helix</keyword>
<dbReference type="GO" id="GO:0030424">
    <property type="term" value="C:axon"/>
    <property type="evidence" value="ECO:0007669"/>
    <property type="project" value="TreeGrafter"/>
</dbReference>
<feature type="transmembrane region" description="Helical" evidence="3">
    <location>
        <begin position="308"/>
        <end position="332"/>
    </location>
</feature>
<dbReference type="Proteomes" id="UP001221898">
    <property type="component" value="Unassembled WGS sequence"/>
</dbReference>
<dbReference type="SMART" id="SM00408">
    <property type="entry name" value="IGc2"/>
    <property type="match status" value="1"/>
</dbReference>
<dbReference type="PANTHER" id="PTHR45080">
    <property type="entry name" value="CONTACTIN 5"/>
    <property type="match status" value="1"/>
</dbReference>
<dbReference type="GO" id="GO:0043025">
    <property type="term" value="C:neuronal cell body"/>
    <property type="evidence" value="ECO:0007669"/>
    <property type="project" value="TreeGrafter"/>
</dbReference>
<comment type="caution">
    <text evidence="5">The sequence shown here is derived from an EMBL/GenBank/DDBJ whole genome shotgun (WGS) entry which is preliminary data.</text>
</comment>
<dbReference type="PANTHER" id="PTHR45080:SF8">
    <property type="entry name" value="IG-LIKE DOMAIN-CONTAINING PROTEIN"/>
    <property type="match status" value="1"/>
</dbReference>
<dbReference type="InterPro" id="IPR003598">
    <property type="entry name" value="Ig_sub2"/>
</dbReference>
<dbReference type="AlphaFoldDB" id="A0AAD7T3U1"/>
<proteinExistence type="predicted"/>
<evidence type="ECO:0000313" key="5">
    <source>
        <dbReference type="EMBL" id="KAJ8412941.1"/>
    </source>
</evidence>
<protein>
    <recommendedName>
        <fullName evidence="4">Ig-like domain-containing protein</fullName>
    </recommendedName>
</protein>
<dbReference type="InterPro" id="IPR013783">
    <property type="entry name" value="Ig-like_fold"/>
</dbReference>
<dbReference type="GO" id="GO:0050808">
    <property type="term" value="P:synapse organization"/>
    <property type="evidence" value="ECO:0007669"/>
    <property type="project" value="TreeGrafter"/>
</dbReference>
<dbReference type="Pfam" id="PF07679">
    <property type="entry name" value="I-set"/>
    <property type="match status" value="1"/>
</dbReference>
<feature type="domain" description="Ig-like" evidence="4">
    <location>
        <begin position="90"/>
        <end position="183"/>
    </location>
</feature>
<dbReference type="Gene3D" id="3.80.10.10">
    <property type="entry name" value="Ribonuclease Inhibitor"/>
    <property type="match status" value="1"/>
</dbReference>
<dbReference type="InterPro" id="IPR013098">
    <property type="entry name" value="Ig_I-set"/>
</dbReference>
<dbReference type="Gene3D" id="2.60.40.10">
    <property type="entry name" value="Immunoglobulins"/>
    <property type="match status" value="2"/>
</dbReference>
<evidence type="ECO:0000256" key="3">
    <source>
        <dbReference type="SAM" id="Phobius"/>
    </source>
</evidence>
<evidence type="ECO:0000313" key="6">
    <source>
        <dbReference type="Proteomes" id="UP001221898"/>
    </source>
</evidence>
<dbReference type="InterPro" id="IPR031635">
    <property type="entry name" value="NTRK_LRRCT"/>
</dbReference>
<evidence type="ECO:0000256" key="2">
    <source>
        <dbReference type="ARBA" id="ARBA00023157"/>
    </source>
</evidence>
<dbReference type="SMART" id="SM00409">
    <property type="entry name" value="IG"/>
    <property type="match status" value="1"/>
</dbReference>
<dbReference type="InterPro" id="IPR007110">
    <property type="entry name" value="Ig-like_dom"/>
</dbReference>
<organism evidence="5 6">
    <name type="scientific">Aldrovandia affinis</name>
    <dbReference type="NCBI Taxonomy" id="143900"/>
    <lineage>
        <taxon>Eukaryota</taxon>
        <taxon>Metazoa</taxon>
        <taxon>Chordata</taxon>
        <taxon>Craniata</taxon>
        <taxon>Vertebrata</taxon>
        <taxon>Euteleostomi</taxon>
        <taxon>Actinopterygii</taxon>
        <taxon>Neopterygii</taxon>
        <taxon>Teleostei</taxon>
        <taxon>Notacanthiformes</taxon>
        <taxon>Halosauridae</taxon>
        <taxon>Aldrovandia</taxon>
    </lineage>
</organism>
<keyword evidence="3" id="KW-0472">Membrane</keyword>
<dbReference type="InterPro" id="IPR003599">
    <property type="entry name" value="Ig_sub"/>
</dbReference>